<keyword evidence="5" id="KW-0547">Nucleotide-binding</keyword>
<evidence type="ECO:0000256" key="2">
    <source>
        <dbReference type="ARBA" id="ARBA00012513"/>
    </source>
</evidence>
<dbReference type="GO" id="GO:0004674">
    <property type="term" value="F:protein serine/threonine kinase activity"/>
    <property type="evidence" value="ECO:0007669"/>
    <property type="project" value="UniProtKB-KW"/>
</dbReference>
<dbReference type="SMART" id="SM00220">
    <property type="entry name" value="S_TKc"/>
    <property type="match status" value="1"/>
</dbReference>
<keyword evidence="6" id="KW-0418">Kinase</keyword>
<dbReference type="EnsemblMetazoa" id="CLYHEMT000220.1">
    <property type="protein sequence ID" value="CLYHEMP000220.1"/>
    <property type="gene ID" value="CLYHEMG000220"/>
</dbReference>
<name>A0A7M5TQ91_9CNID</name>
<organism evidence="12 13">
    <name type="scientific">Clytia hemisphaerica</name>
    <dbReference type="NCBI Taxonomy" id="252671"/>
    <lineage>
        <taxon>Eukaryota</taxon>
        <taxon>Metazoa</taxon>
        <taxon>Cnidaria</taxon>
        <taxon>Hydrozoa</taxon>
        <taxon>Hydroidolina</taxon>
        <taxon>Leptothecata</taxon>
        <taxon>Obeliida</taxon>
        <taxon>Clytiidae</taxon>
        <taxon>Clytia</taxon>
    </lineage>
</organism>
<evidence type="ECO:0000256" key="4">
    <source>
        <dbReference type="ARBA" id="ARBA00022679"/>
    </source>
</evidence>
<protein>
    <recommendedName>
        <fullName evidence="2">non-specific serine/threonine protein kinase</fullName>
        <ecNumber evidence="2">2.7.11.1</ecNumber>
    </recommendedName>
</protein>
<evidence type="ECO:0000256" key="3">
    <source>
        <dbReference type="ARBA" id="ARBA00022527"/>
    </source>
</evidence>
<dbReference type="Proteomes" id="UP000594262">
    <property type="component" value="Unplaced"/>
</dbReference>
<evidence type="ECO:0000256" key="9">
    <source>
        <dbReference type="ARBA" id="ARBA00048679"/>
    </source>
</evidence>
<evidence type="ECO:0000256" key="6">
    <source>
        <dbReference type="ARBA" id="ARBA00022777"/>
    </source>
</evidence>
<evidence type="ECO:0000259" key="11">
    <source>
        <dbReference type="PROSITE" id="PS50011"/>
    </source>
</evidence>
<dbReference type="PROSITE" id="PS00108">
    <property type="entry name" value="PROTEIN_KINASE_ST"/>
    <property type="match status" value="1"/>
</dbReference>
<dbReference type="RefSeq" id="XP_066925775.1">
    <property type="nucleotide sequence ID" value="XM_067069674.1"/>
</dbReference>
<dbReference type="AlphaFoldDB" id="A0A7M5TQ91"/>
<dbReference type="Pfam" id="PF00069">
    <property type="entry name" value="Pkinase"/>
    <property type="match status" value="1"/>
</dbReference>
<evidence type="ECO:0000313" key="13">
    <source>
        <dbReference type="Proteomes" id="UP000594262"/>
    </source>
</evidence>
<comment type="catalytic activity">
    <reaction evidence="9">
        <text>L-seryl-[protein] + ATP = O-phospho-L-seryl-[protein] + ADP + H(+)</text>
        <dbReference type="Rhea" id="RHEA:17989"/>
        <dbReference type="Rhea" id="RHEA-COMP:9863"/>
        <dbReference type="Rhea" id="RHEA-COMP:11604"/>
        <dbReference type="ChEBI" id="CHEBI:15378"/>
        <dbReference type="ChEBI" id="CHEBI:29999"/>
        <dbReference type="ChEBI" id="CHEBI:30616"/>
        <dbReference type="ChEBI" id="CHEBI:83421"/>
        <dbReference type="ChEBI" id="CHEBI:456216"/>
        <dbReference type="EC" id="2.7.11.1"/>
    </reaction>
</comment>
<dbReference type="CDD" id="cd08215">
    <property type="entry name" value="STKc_Nek"/>
    <property type="match status" value="1"/>
</dbReference>
<dbReference type="GeneID" id="136813145"/>
<dbReference type="PANTHER" id="PTHR44899">
    <property type="entry name" value="CAMK FAMILY PROTEIN KINASE"/>
    <property type="match status" value="1"/>
</dbReference>
<dbReference type="InterPro" id="IPR051131">
    <property type="entry name" value="NEK_Ser/Thr_kinase_NIMA"/>
</dbReference>
<evidence type="ECO:0000256" key="5">
    <source>
        <dbReference type="ARBA" id="ARBA00022741"/>
    </source>
</evidence>
<accession>A0A7M5TQ91</accession>
<dbReference type="GO" id="GO:0005524">
    <property type="term" value="F:ATP binding"/>
    <property type="evidence" value="ECO:0007669"/>
    <property type="project" value="UniProtKB-KW"/>
</dbReference>
<evidence type="ECO:0000313" key="12">
    <source>
        <dbReference type="EnsemblMetazoa" id="CLYHEMP000220.1"/>
    </source>
</evidence>
<feature type="domain" description="Protein kinase" evidence="11">
    <location>
        <begin position="11"/>
        <end position="274"/>
    </location>
</feature>
<dbReference type="PANTHER" id="PTHR44899:SF3">
    <property type="entry name" value="SERINE_THREONINE-PROTEIN KINASE NEK1"/>
    <property type="match status" value="1"/>
</dbReference>
<dbReference type="SUPFAM" id="SSF56112">
    <property type="entry name" value="Protein kinase-like (PK-like)"/>
    <property type="match status" value="1"/>
</dbReference>
<comment type="catalytic activity">
    <reaction evidence="8">
        <text>L-threonyl-[protein] + ATP = O-phospho-L-threonyl-[protein] + ADP + H(+)</text>
        <dbReference type="Rhea" id="RHEA:46608"/>
        <dbReference type="Rhea" id="RHEA-COMP:11060"/>
        <dbReference type="Rhea" id="RHEA-COMP:11605"/>
        <dbReference type="ChEBI" id="CHEBI:15378"/>
        <dbReference type="ChEBI" id="CHEBI:30013"/>
        <dbReference type="ChEBI" id="CHEBI:30616"/>
        <dbReference type="ChEBI" id="CHEBI:61977"/>
        <dbReference type="ChEBI" id="CHEBI:456216"/>
        <dbReference type="EC" id="2.7.11.1"/>
    </reaction>
</comment>
<evidence type="ECO:0000256" key="1">
    <source>
        <dbReference type="ARBA" id="ARBA00010886"/>
    </source>
</evidence>
<proteinExistence type="inferred from homology"/>
<dbReference type="FunFam" id="1.10.510.10:FF:000571">
    <property type="entry name" value="Maternal embryonic leucine zipper kinase"/>
    <property type="match status" value="1"/>
</dbReference>
<evidence type="ECO:0000256" key="8">
    <source>
        <dbReference type="ARBA" id="ARBA00047899"/>
    </source>
</evidence>
<evidence type="ECO:0000256" key="10">
    <source>
        <dbReference type="SAM" id="MobiDB-lite"/>
    </source>
</evidence>
<keyword evidence="13" id="KW-1185">Reference proteome</keyword>
<dbReference type="PROSITE" id="PS50011">
    <property type="entry name" value="PROTEIN_KINASE_DOM"/>
    <property type="match status" value="1"/>
</dbReference>
<feature type="region of interest" description="Disordered" evidence="10">
    <location>
        <begin position="339"/>
        <end position="373"/>
    </location>
</feature>
<keyword evidence="7" id="KW-0067">ATP-binding</keyword>
<dbReference type="InterPro" id="IPR011009">
    <property type="entry name" value="Kinase-like_dom_sf"/>
</dbReference>
<dbReference type="InterPro" id="IPR008271">
    <property type="entry name" value="Ser/Thr_kinase_AS"/>
</dbReference>
<reference evidence="12" key="1">
    <citation type="submission" date="2021-01" db="UniProtKB">
        <authorList>
            <consortium name="EnsemblMetazoa"/>
        </authorList>
    </citation>
    <scope>IDENTIFICATION</scope>
</reference>
<dbReference type="Gene3D" id="1.10.510.10">
    <property type="entry name" value="Transferase(Phosphotransferase) domain 1"/>
    <property type="match status" value="1"/>
</dbReference>
<dbReference type="EC" id="2.7.11.1" evidence="2"/>
<dbReference type="InterPro" id="IPR000719">
    <property type="entry name" value="Prot_kinase_dom"/>
</dbReference>
<keyword evidence="3" id="KW-0723">Serine/threonine-protein kinase</keyword>
<keyword evidence="4" id="KW-0808">Transferase</keyword>
<feature type="compositionally biased region" description="Acidic residues" evidence="10">
    <location>
        <begin position="353"/>
        <end position="373"/>
    </location>
</feature>
<dbReference type="OrthoDB" id="248923at2759"/>
<sequence length="474" mass="53825">MSNCEDDIGAYDQLRLLGKGGCAQVFLVKNKHNGRYFAMKKIELDPSRRSKTTENVLKEAKLLSSLQHPHIVTCRSYFFDTEKEFFYIVQDFCDDGSIFDRVVDAREAKNPLPEAVMMKWFVQVVMAVQYIHSQKILHRDIKTQNVFLTKQGVAKLGDFGIAKVMENTIDMAQTAIGTPCYLSPEVCQDMPYSSKADIWALGCLLYEMAVLNYPFLANNIVTLYYKIVKGEYKSLPLKYDTSIHELVDAMLNRNPDNRPSTSAILNMEVVQKYLQQFLVECEDLQKNVNKFVGASKKPADSKVTTPKEAKDSAVAAEVKKLTSKDTGIYADDFEELQEDDYSDDFESSSSEVESVDDSGEESSDECESSDEEFNSVIQNAREEAERGTRDSDELFEEAHRTDLKIGHRDFLKRHCKELMGQTMFEKVTKICRQNDDKLLEDLRPTLEETVGDGLIEPCLLLAQLLLNPPPDDSM</sequence>
<comment type="similarity">
    <text evidence="1">Belongs to the protein kinase superfamily. NEK Ser/Thr protein kinase family. NIMA subfamily.</text>
</comment>
<evidence type="ECO:0000256" key="7">
    <source>
        <dbReference type="ARBA" id="ARBA00022840"/>
    </source>
</evidence>